<feature type="domain" description="TFIIF beta subunit HTH" evidence="11">
    <location>
        <begin position="228"/>
        <end position="292"/>
    </location>
</feature>
<keyword evidence="6" id="KW-0804">Transcription</keyword>
<comment type="caution">
    <text evidence="13">The sequence shown here is derived from an EMBL/GenBank/DDBJ whole genome shotgun (WGS) entry which is preliminary data.</text>
</comment>
<dbReference type="InterPro" id="IPR036388">
    <property type="entry name" value="WH-like_DNA-bd_sf"/>
</dbReference>
<keyword evidence="4" id="KW-0805">Transcription regulation</keyword>
<dbReference type="Proteomes" id="UP000310158">
    <property type="component" value="Unassembled WGS sequence"/>
</dbReference>
<evidence type="ECO:0000256" key="6">
    <source>
        <dbReference type="ARBA" id="ARBA00023163"/>
    </source>
</evidence>
<evidence type="ECO:0000256" key="10">
    <source>
        <dbReference type="SAM" id="MobiDB-lite"/>
    </source>
</evidence>
<gene>
    <name evidence="13" type="ORF">EW146_g3847</name>
</gene>
<dbReference type="GO" id="GO:0006367">
    <property type="term" value="P:transcription initiation at RNA polymerase II promoter"/>
    <property type="evidence" value="ECO:0007669"/>
    <property type="project" value="InterPro"/>
</dbReference>
<keyword evidence="7" id="KW-0539">Nucleus</keyword>
<feature type="domain" description="TFIIF beta subunit N-terminal" evidence="12">
    <location>
        <begin position="39"/>
        <end position="119"/>
    </location>
</feature>
<dbReference type="Gene3D" id="1.10.10.10">
    <property type="entry name" value="Winged helix-like DNA-binding domain superfamily/Winged helix DNA-binding domain"/>
    <property type="match status" value="1"/>
</dbReference>
<dbReference type="PANTHER" id="PTHR10445">
    <property type="entry name" value="GENERAL TRANSCRIPTION FACTOR IIF SUBUNIT 2"/>
    <property type="match status" value="1"/>
</dbReference>
<dbReference type="InterPro" id="IPR003196">
    <property type="entry name" value="TFIIF_beta"/>
</dbReference>
<evidence type="ECO:0000259" key="11">
    <source>
        <dbReference type="Pfam" id="PF02270"/>
    </source>
</evidence>
<reference evidence="13 14" key="1">
    <citation type="submission" date="2019-02" db="EMBL/GenBank/DDBJ databases">
        <title>Genome sequencing of the rare red list fungi Bondarzewia mesenterica.</title>
        <authorList>
            <person name="Buettner E."/>
            <person name="Kellner H."/>
        </authorList>
    </citation>
    <scope>NUCLEOTIDE SEQUENCE [LARGE SCALE GENOMIC DNA]</scope>
    <source>
        <strain evidence="13 14">DSM 108281</strain>
    </source>
</reference>
<evidence type="ECO:0000256" key="7">
    <source>
        <dbReference type="ARBA" id="ARBA00023242"/>
    </source>
</evidence>
<dbReference type="CDD" id="cd07980">
    <property type="entry name" value="TFIIF_beta"/>
    <property type="match status" value="1"/>
</dbReference>
<dbReference type="InterPro" id="IPR040450">
    <property type="entry name" value="TFIIF_beta_HTH"/>
</dbReference>
<feature type="region of interest" description="Disordered" evidence="10">
    <location>
        <begin position="333"/>
        <end position="355"/>
    </location>
</feature>
<evidence type="ECO:0000256" key="9">
    <source>
        <dbReference type="ARBA" id="ARBA00081863"/>
    </source>
</evidence>
<name>A0A4S4LWV4_9AGAM</name>
<sequence>MDDIVQEDEKKPFDAELAGHEEETQPDPDEHIMLETGNGRVWVVKIPRFIMDVWSSFNVEGVQLATIRIYHNPQRIYLQIPEDPTDPNSPVDRYELEMVNQDVNNQIVIAEREKEPNSRARTTIMTGKIKHECNLRPTLTESYLKKMRDRAEVAKQQSKPIRRIDEVISGGQGSINRLSSGVTIAAGFADLTVRDSELILCRPLLTALPHHLQKPKAKPAKGQFERMARMPRNQLLDMLFNLYRERAHWPIKQLREKTQQPEVYLKEVLSEIAFLHRSGEFNGTWELKASFKEDGVGIDFVLNLVMVYDDDDAMQIKGEESVAELYKAEPPEAQAFLEDGMDEDEEDEDDMEEVS</sequence>
<evidence type="ECO:0000256" key="8">
    <source>
        <dbReference type="ARBA" id="ARBA00081473"/>
    </source>
</evidence>
<organism evidence="13 14">
    <name type="scientific">Bondarzewia mesenterica</name>
    <dbReference type="NCBI Taxonomy" id="1095465"/>
    <lineage>
        <taxon>Eukaryota</taxon>
        <taxon>Fungi</taxon>
        <taxon>Dikarya</taxon>
        <taxon>Basidiomycota</taxon>
        <taxon>Agaricomycotina</taxon>
        <taxon>Agaricomycetes</taxon>
        <taxon>Russulales</taxon>
        <taxon>Bondarzewiaceae</taxon>
        <taxon>Bondarzewia</taxon>
    </lineage>
</organism>
<dbReference type="AlphaFoldDB" id="A0A4S4LWV4"/>
<protein>
    <recommendedName>
        <fullName evidence="3">Transcription initiation factor IIF subunit beta</fullName>
    </recommendedName>
    <alternativeName>
        <fullName evidence="9">TFIIF medium subunit</fullName>
    </alternativeName>
    <alternativeName>
        <fullName evidence="8">TFIIF-beta</fullName>
    </alternativeName>
</protein>
<dbReference type="SUPFAM" id="SSF46785">
    <property type="entry name" value="Winged helix' DNA-binding domain"/>
    <property type="match status" value="1"/>
</dbReference>
<dbReference type="InterPro" id="IPR040504">
    <property type="entry name" value="TFIIF_beta_N"/>
</dbReference>
<comment type="similarity">
    <text evidence="2">Belongs to the TFIIF beta subunit family.</text>
</comment>
<accession>A0A4S4LWV4</accession>
<dbReference type="Pfam" id="PF17683">
    <property type="entry name" value="TFIIF_beta_N"/>
    <property type="match status" value="1"/>
</dbReference>
<dbReference type="EMBL" id="SGPL01000139">
    <property type="protein sequence ID" value="THH16875.1"/>
    <property type="molecule type" value="Genomic_DNA"/>
</dbReference>
<dbReference type="Pfam" id="PF02270">
    <property type="entry name" value="TFIIF_beta"/>
    <property type="match status" value="1"/>
</dbReference>
<keyword evidence="5" id="KW-0238">DNA-binding</keyword>
<dbReference type="FunFam" id="1.10.10.10:FF:000035">
    <property type="entry name" value="General transcription factor IIF subunit 2"/>
    <property type="match status" value="1"/>
</dbReference>
<feature type="compositionally biased region" description="Basic and acidic residues" evidence="10">
    <location>
        <begin position="7"/>
        <end position="29"/>
    </location>
</feature>
<proteinExistence type="inferred from homology"/>
<dbReference type="InterPro" id="IPR011039">
    <property type="entry name" value="TFIIF_interaction"/>
</dbReference>
<dbReference type="PANTHER" id="PTHR10445:SF0">
    <property type="entry name" value="GENERAL TRANSCRIPTION FACTOR IIF SUBUNIT 2"/>
    <property type="match status" value="1"/>
</dbReference>
<keyword evidence="14" id="KW-1185">Reference proteome</keyword>
<feature type="compositionally biased region" description="Acidic residues" evidence="10">
    <location>
        <begin position="339"/>
        <end position="355"/>
    </location>
</feature>
<dbReference type="InterPro" id="IPR036390">
    <property type="entry name" value="WH_DNA-bd_sf"/>
</dbReference>
<dbReference type="SUPFAM" id="SSF50916">
    <property type="entry name" value="Rap30/74 interaction domains"/>
    <property type="match status" value="1"/>
</dbReference>
<dbReference type="GO" id="GO:0005674">
    <property type="term" value="C:transcription factor TFIIF complex"/>
    <property type="evidence" value="ECO:0007669"/>
    <property type="project" value="InterPro"/>
</dbReference>
<feature type="region of interest" description="Disordered" evidence="10">
    <location>
        <begin position="1"/>
        <end position="29"/>
    </location>
</feature>
<evidence type="ECO:0000256" key="2">
    <source>
        <dbReference type="ARBA" id="ARBA00009543"/>
    </source>
</evidence>
<dbReference type="GO" id="GO:0003677">
    <property type="term" value="F:DNA binding"/>
    <property type="evidence" value="ECO:0007669"/>
    <property type="project" value="UniProtKB-KW"/>
</dbReference>
<evidence type="ECO:0000313" key="14">
    <source>
        <dbReference type="Proteomes" id="UP000310158"/>
    </source>
</evidence>
<evidence type="ECO:0000259" key="12">
    <source>
        <dbReference type="Pfam" id="PF17683"/>
    </source>
</evidence>
<dbReference type="OrthoDB" id="449280at2759"/>
<comment type="subcellular location">
    <subcellularLocation>
        <location evidence="1">Nucleus</location>
    </subcellularLocation>
</comment>
<evidence type="ECO:0000256" key="5">
    <source>
        <dbReference type="ARBA" id="ARBA00023125"/>
    </source>
</evidence>
<evidence type="ECO:0000256" key="1">
    <source>
        <dbReference type="ARBA" id="ARBA00004123"/>
    </source>
</evidence>
<evidence type="ECO:0000313" key="13">
    <source>
        <dbReference type="EMBL" id="THH16875.1"/>
    </source>
</evidence>
<evidence type="ECO:0000256" key="4">
    <source>
        <dbReference type="ARBA" id="ARBA00023015"/>
    </source>
</evidence>
<evidence type="ECO:0000256" key="3">
    <source>
        <dbReference type="ARBA" id="ARBA00021453"/>
    </source>
</evidence>